<evidence type="ECO:0000256" key="7">
    <source>
        <dbReference type="SAM" id="Phobius"/>
    </source>
</evidence>
<feature type="transmembrane region" description="Helical" evidence="7">
    <location>
        <begin position="74"/>
        <end position="91"/>
    </location>
</feature>
<reference evidence="9 12" key="2">
    <citation type="submission" date="2020-07" db="EMBL/GenBank/DDBJ databases">
        <title>Molecular and genomic characterization of Streptococcus porcinus isolated from diseased swine in Brazil.</title>
        <authorList>
            <person name="Moreno L.Z."/>
            <person name="Matajira C.E.C."/>
            <person name="Poor A.P."/>
            <person name="Dutra M.C."/>
            <person name="Moreno A.M."/>
        </authorList>
    </citation>
    <scope>NUCLEOTIDE SEQUENCE [LARGE SCALE GENOMIC DNA]</scope>
    <source>
        <strain evidence="9 12">SP0816-2</strain>
    </source>
</reference>
<sequence>MKSFLEKMSLLSLSLMMISPFSVAPALPQMLSFYERQGYTESNVSILFSLSSFSILAVLLANPLLRKVLNERQTVILGLLLIALGGGSPMLTQSYAIVFISRLLLGLGIGLINAKAINIISERYTGKEKIKLLGFRSSVEVLGAALFTFFSGFLISFGWYKAFAIYFFALISLGLYLFFVPKIPEVSKVEKHTDNQSLSSKQLLMIIGLAIYAGFVIVVNTSITLRIPLVIAQNNLGSAGLASLILSLMMLMGIFSGLSFSGLLARFKESLMAIVAITLGVGTLILWVANSIFLVALGALLTGFVYSVGVTYVFHHISEKMPSHQLTNATTLVLLGCNIGGGGAAIVLQMFSYLSSSLVFPYLVYALLSLTLGFLLLLKGKRKVSNLDLKN</sequence>
<feature type="transmembrane region" description="Helical" evidence="7">
    <location>
        <begin position="359"/>
        <end position="378"/>
    </location>
</feature>
<dbReference type="GO" id="GO:0022857">
    <property type="term" value="F:transmembrane transporter activity"/>
    <property type="evidence" value="ECO:0007669"/>
    <property type="project" value="InterPro"/>
</dbReference>
<feature type="transmembrane region" description="Helical" evidence="7">
    <location>
        <begin position="203"/>
        <end position="227"/>
    </location>
</feature>
<dbReference type="OrthoDB" id="1650550at2"/>
<dbReference type="RefSeq" id="WP_003085699.1">
    <property type="nucleotide sequence ID" value="NZ_CP070237.1"/>
</dbReference>
<feature type="transmembrane region" description="Helical" evidence="7">
    <location>
        <begin position="165"/>
        <end position="183"/>
    </location>
</feature>
<feature type="transmembrane region" description="Helical" evidence="7">
    <location>
        <begin position="42"/>
        <end position="62"/>
    </location>
</feature>
<dbReference type="InterPro" id="IPR020846">
    <property type="entry name" value="MFS_dom"/>
</dbReference>
<evidence type="ECO:0000256" key="5">
    <source>
        <dbReference type="ARBA" id="ARBA00022989"/>
    </source>
</evidence>
<dbReference type="Gene3D" id="1.20.1250.20">
    <property type="entry name" value="MFS general substrate transporter like domains"/>
    <property type="match status" value="1"/>
</dbReference>
<feature type="transmembrane region" description="Helical" evidence="7">
    <location>
        <begin position="239"/>
        <end position="264"/>
    </location>
</feature>
<organism evidence="10 11">
    <name type="scientific">Streptococcus porcinus</name>
    <dbReference type="NCBI Taxonomy" id="1340"/>
    <lineage>
        <taxon>Bacteria</taxon>
        <taxon>Bacillati</taxon>
        <taxon>Bacillota</taxon>
        <taxon>Bacilli</taxon>
        <taxon>Lactobacillales</taxon>
        <taxon>Streptococcaceae</taxon>
        <taxon>Streptococcus</taxon>
    </lineage>
</organism>
<comment type="similarity">
    <text evidence="2">Belongs to the major facilitator superfamily.</text>
</comment>
<dbReference type="EMBL" id="JACEGE010000019">
    <property type="protein sequence ID" value="MBA2796172.1"/>
    <property type="molecule type" value="Genomic_DNA"/>
</dbReference>
<evidence type="ECO:0000313" key="11">
    <source>
        <dbReference type="Proteomes" id="UP000306241"/>
    </source>
</evidence>
<feature type="transmembrane region" description="Helical" evidence="7">
    <location>
        <begin position="271"/>
        <end position="289"/>
    </location>
</feature>
<comment type="subcellular location">
    <subcellularLocation>
        <location evidence="1">Cell membrane</location>
        <topology evidence="1">Multi-pass membrane protein</topology>
    </subcellularLocation>
</comment>
<dbReference type="Pfam" id="PF07690">
    <property type="entry name" value="MFS_1"/>
    <property type="match status" value="1"/>
</dbReference>
<evidence type="ECO:0000256" key="1">
    <source>
        <dbReference type="ARBA" id="ARBA00004651"/>
    </source>
</evidence>
<dbReference type="AlphaFoldDB" id="A0A4V0GYU3"/>
<name>A0A4V0GYU3_STRPO</name>
<feature type="transmembrane region" description="Helical" evidence="7">
    <location>
        <begin position="141"/>
        <end position="159"/>
    </location>
</feature>
<proteinExistence type="inferred from homology"/>
<keyword evidence="3" id="KW-0813">Transport</keyword>
<evidence type="ECO:0000313" key="10">
    <source>
        <dbReference type="EMBL" id="VTT41821.1"/>
    </source>
</evidence>
<accession>A0A4V0GYU3</accession>
<gene>
    <name evidence="9" type="ORF">H1B29_06715</name>
    <name evidence="10" type="ORF">NCTC10924_00346</name>
</gene>
<dbReference type="SUPFAM" id="SSF103473">
    <property type="entry name" value="MFS general substrate transporter"/>
    <property type="match status" value="1"/>
</dbReference>
<dbReference type="Proteomes" id="UP000306241">
    <property type="component" value="Chromosome"/>
</dbReference>
<feature type="transmembrane region" description="Helical" evidence="7">
    <location>
        <begin position="295"/>
        <end position="314"/>
    </location>
</feature>
<evidence type="ECO:0000256" key="3">
    <source>
        <dbReference type="ARBA" id="ARBA00022448"/>
    </source>
</evidence>
<feature type="domain" description="Major facilitator superfamily (MFS) profile" evidence="8">
    <location>
        <begin position="1"/>
        <end position="381"/>
    </location>
</feature>
<keyword evidence="4 7" id="KW-0812">Transmembrane</keyword>
<dbReference type="PANTHER" id="PTHR23514">
    <property type="entry name" value="BYPASS OF STOP CODON PROTEIN 6"/>
    <property type="match status" value="1"/>
</dbReference>
<reference evidence="10 11" key="1">
    <citation type="submission" date="2019-05" db="EMBL/GenBank/DDBJ databases">
        <authorList>
            <consortium name="Pathogen Informatics"/>
        </authorList>
    </citation>
    <scope>NUCLEOTIDE SEQUENCE [LARGE SCALE GENOMIC DNA]</scope>
    <source>
        <strain evidence="10 11">NCTC10924</strain>
    </source>
</reference>
<feature type="transmembrane region" description="Helical" evidence="7">
    <location>
        <begin position="326"/>
        <end position="353"/>
    </location>
</feature>
<evidence type="ECO:0000256" key="2">
    <source>
        <dbReference type="ARBA" id="ARBA00008335"/>
    </source>
</evidence>
<keyword evidence="5 7" id="KW-1133">Transmembrane helix</keyword>
<evidence type="ECO:0000313" key="9">
    <source>
        <dbReference type="EMBL" id="MBA2796172.1"/>
    </source>
</evidence>
<evidence type="ECO:0000259" key="8">
    <source>
        <dbReference type="PROSITE" id="PS50850"/>
    </source>
</evidence>
<protein>
    <submittedName>
        <fullName evidence="9">MFS transporter</fullName>
    </submittedName>
    <submittedName>
        <fullName evidence="10">Major Facilitator Superfamily protein</fullName>
    </submittedName>
</protein>
<dbReference type="PROSITE" id="PS50850">
    <property type="entry name" value="MFS"/>
    <property type="match status" value="1"/>
</dbReference>
<dbReference type="InterPro" id="IPR011701">
    <property type="entry name" value="MFS"/>
</dbReference>
<keyword evidence="6 7" id="KW-0472">Membrane</keyword>
<dbReference type="InterPro" id="IPR051788">
    <property type="entry name" value="MFS_Transporter"/>
</dbReference>
<dbReference type="GO" id="GO:0005886">
    <property type="term" value="C:plasma membrane"/>
    <property type="evidence" value="ECO:0007669"/>
    <property type="project" value="UniProtKB-SubCell"/>
</dbReference>
<dbReference type="Proteomes" id="UP000524462">
    <property type="component" value="Unassembled WGS sequence"/>
</dbReference>
<dbReference type="EMBL" id="LR594052">
    <property type="protein sequence ID" value="VTT41821.1"/>
    <property type="molecule type" value="Genomic_DNA"/>
</dbReference>
<dbReference type="InterPro" id="IPR036259">
    <property type="entry name" value="MFS_trans_sf"/>
</dbReference>
<evidence type="ECO:0000256" key="6">
    <source>
        <dbReference type="ARBA" id="ARBA00023136"/>
    </source>
</evidence>
<evidence type="ECO:0000313" key="12">
    <source>
        <dbReference type="Proteomes" id="UP000524462"/>
    </source>
</evidence>
<feature type="transmembrane region" description="Helical" evidence="7">
    <location>
        <begin position="97"/>
        <end position="120"/>
    </location>
</feature>
<evidence type="ECO:0000256" key="4">
    <source>
        <dbReference type="ARBA" id="ARBA00022692"/>
    </source>
</evidence>
<dbReference type="PANTHER" id="PTHR23514:SF3">
    <property type="entry name" value="BYPASS OF STOP CODON PROTEIN 6"/>
    <property type="match status" value="1"/>
</dbReference>